<dbReference type="RefSeq" id="WP_394302072.1">
    <property type="nucleotide sequence ID" value="NZ_JBHMQT010000036.1"/>
</dbReference>
<evidence type="ECO:0000313" key="1">
    <source>
        <dbReference type="EMBL" id="MFC0863945.1"/>
    </source>
</evidence>
<keyword evidence="2" id="KW-1185">Reference proteome</keyword>
<accession>A0ABV6U669</accession>
<reference evidence="1 2" key="1">
    <citation type="submission" date="2024-09" db="EMBL/GenBank/DDBJ databases">
        <authorList>
            <person name="Sun Q."/>
            <person name="Mori K."/>
        </authorList>
    </citation>
    <scope>NUCLEOTIDE SEQUENCE [LARGE SCALE GENOMIC DNA]</scope>
    <source>
        <strain evidence="1 2">TBRC 1851</strain>
    </source>
</reference>
<dbReference type="Proteomes" id="UP001589870">
    <property type="component" value="Unassembled WGS sequence"/>
</dbReference>
<dbReference type="EMBL" id="JBHMQT010000036">
    <property type="protein sequence ID" value="MFC0863945.1"/>
    <property type="molecule type" value="Genomic_DNA"/>
</dbReference>
<sequence>MDTPRSLDQLTALVKSHLKRMQYRTASLNGFVAQTGLTLEPP</sequence>
<evidence type="ECO:0000313" key="2">
    <source>
        <dbReference type="Proteomes" id="UP001589870"/>
    </source>
</evidence>
<name>A0ABV6U669_9ACTN</name>
<organism evidence="1 2">
    <name type="scientific">Sphaerimonospora cavernae</name>
    <dbReference type="NCBI Taxonomy" id="1740611"/>
    <lineage>
        <taxon>Bacteria</taxon>
        <taxon>Bacillati</taxon>
        <taxon>Actinomycetota</taxon>
        <taxon>Actinomycetes</taxon>
        <taxon>Streptosporangiales</taxon>
        <taxon>Streptosporangiaceae</taxon>
        <taxon>Sphaerimonospora</taxon>
    </lineage>
</organism>
<protein>
    <submittedName>
        <fullName evidence="1">Uncharacterized protein</fullName>
    </submittedName>
</protein>
<comment type="caution">
    <text evidence="1">The sequence shown here is derived from an EMBL/GenBank/DDBJ whole genome shotgun (WGS) entry which is preliminary data.</text>
</comment>
<gene>
    <name evidence="1" type="ORF">ACFHYQ_16705</name>
</gene>
<proteinExistence type="predicted"/>